<feature type="active site" evidence="15">
    <location>
        <position position="308"/>
    </location>
</feature>
<feature type="active site" description="Proton donor" evidence="15">
    <location>
        <position position="431"/>
    </location>
</feature>
<dbReference type="Gene3D" id="3.30.2010.10">
    <property type="entry name" value="Metalloproteases ('zincins'), catalytic domain"/>
    <property type="match status" value="1"/>
</dbReference>
<evidence type="ECO:0000256" key="5">
    <source>
        <dbReference type="ARBA" id="ARBA00022723"/>
    </source>
</evidence>
<evidence type="ECO:0000256" key="11">
    <source>
        <dbReference type="ARBA" id="ARBA00023136"/>
    </source>
</evidence>
<keyword evidence="5 16" id="KW-0479">Metal-binding</keyword>
<evidence type="ECO:0000259" key="18">
    <source>
        <dbReference type="Pfam" id="PF01435"/>
    </source>
</evidence>
<proteinExistence type="inferred from homology"/>
<dbReference type="GO" id="GO:0071586">
    <property type="term" value="P:CAAX-box protein processing"/>
    <property type="evidence" value="ECO:0007669"/>
    <property type="project" value="InterPro"/>
</dbReference>
<organism evidence="20 21">
    <name type="scientific">Meira miltonrushii</name>
    <dbReference type="NCBI Taxonomy" id="1280837"/>
    <lineage>
        <taxon>Eukaryota</taxon>
        <taxon>Fungi</taxon>
        <taxon>Dikarya</taxon>
        <taxon>Basidiomycota</taxon>
        <taxon>Ustilaginomycotina</taxon>
        <taxon>Exobasidiomycetes</taxon>
        <taxon>Exobasidiales</taxon>
        <taxon>Brachybasidiaceae</taxon>
        <taxon>Meira</taxon>
    </lineage>
</organism>
<dbReference type="FunFam" id="3.30.2010.10:FF:000002">
    <property type="entry name" value="CAAX prenyl protease"/>
    <property type="match status" value="1"/>
</dbReference>
<protein>
    <recommendedName>
        <fullName evidence="2">Ste24 endopeptidase</fullName>
        <ecNumber evidence="2">3.4.24.84</ecNumber>
    </recommendedName>
    <alternativeName>
        <fullName evidence="14">Prenyl protein-specific endoprotease 1</fullName>
    </alternativeName>
</protein>
<feature type="binding site" evidence="16">
    <location>
        <position position="307"/>
    </location>
    <ligand>
        <name>Zn(2+)</name>
        <dbReference type="ChEBI" id="CHEBI:29105"/>
        <note>catalytic</note>
    </ligand>
</feature>
<evidence type="ECO:0000313" key="21">
    <source>
        <dbReference type="Proteomes" id="UP000245771"/>
    </source>
</evidence>
<evidence type="ECO:0000256" key="8">
    <source>
        <dbReference type="ARBA" id="ARBA00022833"/>
    </source>
</evidence>
<name>A0A316V7Q8_9BASI</name>
<comment type="subcellular location">
    <subcellularLocation>
        <location evidence="1">Endoplasmic reticulum membrane</location>
        <topology evidence="1">Multi-pass membrane protein</topology>
    </subcellularLocation>
</comment>
<evidence type="ECO:0000256" key="6">
    <source>
        <dbReference type="ARBA" id="ARBA00022801"/>
    </source>
</evidence>
<feature type="binding site" evidence="16">
    <location>
        <position position="427"/>
    </location>
    <ligand>
        <name>Zn(2+)</name>
        <dbReference type="ChEBI" id="CHEBI:29105"/>
        <note>catalytic</note>
    </ligand>
</feature>
<dbReference type="InParanoid" id="A0A316V7Q8"/>
<keyword evidence="8 16" id="KW-0862">Zinc</keyword>
<evidence type="ECO:0000256" key="16">
    <source>
        <dbReference type="PIRSR" id="PIRSR627057-2"/>
    </source>
</evidence>
<dbReference type="PANTHER" id="PTHR10120">
    <property type="entry name" value="CAAX PRENYL PROTEASE 1"/>
    <property type="match status" value="1"/>
</dbReference>
<evidence type="ECO:0000256" key="13">
    <source>
        <dbReference type="ARBA" id="ARBA00060927"/>
    </source>
</evidence>
<evidence type="ECO:0000256" key="14">
    <source>
        <dbReference type="ARBA" id="ARBA00083451"/>
    </source>
</evidence>
<evidence type="ECO:0000256" key="12">
    <source>
        <dbReference type="ARBA" id="ARBA00044456"/>
    </source>
</evidence>
<keyword evidence="10" id="KW-0482">Metalloprotease</keyword>
<keyword evidence="9 17" id="KW-1133">Transmembrane helix</keyword>
<feature type="transmembrane region" description="Helical" evidence="17">
    <location>
        <begin position="84"/>
        <end position="108"/>
    </location>
</feature>
<dbReference type="CDD" id="cd07343">
    <property type="entry name" value="M48A_Zmpste24p_like"/>
    <property type="match status" value="1"/>
</dbReference>
<dbReference type="GO" id="GO:0004222">
    <property type="term" value="F:metalloendopeptidase activity"/>
    <property type="evidence" value="ECO:0007669"/>
    <property type="project" value="InterPro"/>
</dbReference>
<evidence type="ECO:0000313" key="20">
    <source>
        <dbReference type="EMBL" id="PWN33540.1"/>
    </source>
</evidence>
<evidence type="ECO:0000259" key="19">
    <source>
        <dbReference type="Pfam" id="PF16491"/>
    </source>
</evidence>
<dbReference type="InterPro" id="IPR027057">
    <property type="entry name" value="CAXX_Prtase_1"/>
</dbReference>
<evidence type="ECO:0000256" key="9">
    <source>
        <dbReference type="ARBA" id="ARBA00022989"/>
    </source>
</evidence>
<evidence type="ECO:0000256" key="1">
    <source>
        <dbReference type="ARBA" id="ARBA00004477"/>
    </source>
</evidence>
<keyword evidence="3 20" id="KW-0645">Protease</keyword>
<comment type="catalytic activity">
    <reaction evidence="12">
        <text>Hydrolyzes the peptide bond -P2-(S-farnesyl or geranylgeranyl)C-P1'-P2'-P3'-COOH where P1' and P2' are amino acids with aliphatic side chains and P3' is any C-terminal residue.</text>
        <dbReference type="EC" id="3.4.24.84"/>
    </reaction>
</comment>
<comment type="similarity">
    <text evidence="13">Belongs to the peptidase M48A family.</text>
</comment>
<dbReference type="EMBL" id="KZ819604">
    <property type="protein sequence ID" value="PWN33540.1"/>
    <property type="molecule type" value="Genomic_DNA"/>
</dbReference>
<dbReference type="RefSeq" id="XP_025353842.1">
    <property type="nucleotide sequence ID" value="XM_025499072.1"/>
</dbReference>
<keyword evidence="7" id="KW-0256">Endoplasmic reticulum</keyword>
<feature type="domain" description="Peptidase M48" evidence="18">
    <location>
        <begin position="236"/>
        <end position="506"/>
    </location>
</feature>
<comment type="cofactor">
    <cofactor evidence="16">
        <name>Zn(2+)</name>
        <dbReference type="ChEBI" id="CHEBI:29105"/>
    </cofactor>
    <text evidence="16">Binds 1 zinc ion per subunit.</text>
</comment>
<feature type="transmembrane region" description="Helical" evidence="17">
    <location>
        <begin position="24"/>
        <end position="45"/>
    </location>
</feature>
<evidence type="ECO:0000256" key="3">
    <source>
        <dbReference type="ARBA" id="ARBA00022670"/>
    </source>
</evidence>
<keyword evidence="6" id="KW-0378">Hydrolase</keyword>
<dbReference type="EC" id="3.4.24.84" evidence="2"/>
<dbReference type="STRING" id="1280837.A0A316V7Q8"/>
<evidence type="ECO:0000256" key="4">
    <source>
        <dbReference type="ARBA" id="ARBA00022692"/>
    </source>
</evidence>
<evidence type="ECO:0000256" key="15">
    <source>
        <dbReference type="PIRSR" id="PIRSR627057-1"/>
    </source>
</evidence>
<feature type="transmembrane region" description="Helical" evidence="17">
    <location>
        <begin position="170"/>
        <end position="191"/>
    </location>
</feature>
<feature type="domain" description="CAAX prenyl protease 1 N-terminal" evidence="19">
    <location>
        <begin position="49"/>
        <end position="232"/>
    </location>
</feature>
<evidence type="ECO:0000256" key="2">
    <source>
        <dbReference type="ARBA" id="ARBA00012336"/>
    </source>
</evidence>
<dbReference type="AlphaFoldDB" id="A0A316V7Q8"/>
<gene>
    <name evidence="20" type="ORF">FA14DRAFT_161342</name>
</gene>
<feature type="transmembrane region" description="Helical" evidence="17">
    <location>
        <begin position="203"/>
        <end position="222"/>
    </location>
</feature>
<sequence length="511" mass="56630">MTFSPIIQIQSTFAHVAKALDDDAIPWMTLIQVLLVVVLSFEVLVSLLQLRTYSEPAPPATLKPHVTQETYEKSRVYGRDKLQFSIFSLIYEWALSAALLHAFAYARIWSAAGVVMARLGYTTDSEVVHSLLFLLLSQPVTSIPLLPLSLYKNFVIEERHGFNKMTLKTFFLDGVKGWAVGVVVAGPFMAGLIKLIRWAGDSFVAYVVVFLFVFQLVAMTLYPTLIQPLFNKLTPLEDGPLKDRVVALATQLNFPLKSIYVIDGSKRSAHSNAYFYGVLPGGSKHIVIYDTLIEKSTPAEIEAVLAHELGHWAHSDTSKLMGLSQVQISITMSLFTLFIHNASLFRAFGLRYAPLTASASTKISSLKSALLPLSSQVKTPFAAPLNPFSVSVGYLPIVVGLELFQLVLHPLDSLVKFSINAAIRRMEYAADRFAAQQPRAPELIGGSGKHKAEDVALNEPYTTLLGKALIKLHIQNLSTMHHDALYSAYHYSHPTLTERLDELEKLKSKSK</sequence>
<keyword evidence="11 17" id="KW-0472">Membrane</keyword>
<dbReference type="FunCoup" id="A0A316V7Q8">
    <property type="interactions" value="569"/>
</dbReference>
<evidence type="ECO:0000256" key="10">
    <source>
        <dbReference type="ARBA" id="ARBA00023049"/>
    </source>
</evidence>
<feature type="binding site" evidence="16">
    <location>
        <position position="311"/>
    </location>
    <ligand>
        <name>Zn(2+)</name>
        <dbReference type="ChEBI" id="CHEBI:29105"/>
        <note>catalytic</note>
    </ligand>
</feature>
<dbReference type="GeneID" id="37020853"/>
<dbReference type="InterPro" id="IPR032456">
    <property type="entry name" value="Peptidase_M48_N"/>
</dbReference>
<dbReference type="InterPro" id="IPR001915">
    <property type="entry name" value="Peptidase_M48"/>
</dbReference>
<dbReference type="Proteomes" id="UP000245771">
    <property type="component" value="Unassembled WGS sequence"/>
</dbReference>
<accession>A0A316V7Q8</accession>
<evidence type="ECO:0000256" key="7">
    <source>
        <dbReference type="ARBA" id="ARBA00022824"/>
    </source>
</evidence>
<dbReference type="OrthoDB" id="360839at2759"/>
<keyword evidence="4 17" id="KW-0812">Transmembrane</keyword>
<reference evidence="20 21" key="1">
    <citation type="journal article" date="2018" name="Mol. Biol. Evol.">
        <title>Broad Genomic Sampling Reveals a Smut Pathogenic Ancestry of the Fungal Clade Ustilaginomycotina.</title>
        <authorList>
            <person name="Kijpornyongpan T."/>
            <person name="Mondo S.J."/>
            <person name="Barry K."/>
            <person name="Sandor L."/>
            <person name="Lee J."/>
            <person name="Lipzen A."/>
            <person name="Pangilinan J."/>
            <person name="LaButti K."/>
            <person name="Hainaut M."/>
            <person name="Henrissat B."/>
            <person name="Grigoriev I.V."/>
            <person name="Spatafora J.W."/>
            <person name="Aime M.C."/>
        </authorList>
    </citation>
    <scope>NUCLEOTIDE SEQUENCE [LARGE SCALE GENOMIC DNA]</scope>
    <source>
        <strain evidence="20 21">MCA 3882</strain>
    </source>
</reference>
<dbReference type="GO" id="GO:0005789">
    <property type="term" value="C:endoplasmic reticulum membrane"/>
    <property type="evidence" value="ECO:0007669"/>
    <property type="project" value="UniProtKB-SubCell"/>
</dbReference>
<keyword evidence="21" id="KW-1185">Reference proteome</keyword>
<dbReference type="Pfam" id="PF01435">
    <property type="entry name" value="Peptidase_M48"/>
    <property type="match status" value="1"/>
</dbReference>
<dbReference type="Pfam" id="PF16491">
    <property type="entry name" value="Peptidase_M48_N"/>
    <property type="match status" value="1"/>
</dbReference>
<evidence type="ECO:0000256" key="17">
    <source>
        <dbReference type="SAM" id="Phobius"/>
    </source>
</evidence>
<dbReference type="GO" id="GO:0046872">
    <property type="term" value="F:metal ion binding"/>
    <property type="evidence" value="ECO:0007669"/>
    <property type="project" value="UniProtKB-KW"/>
</dbReference>